<accession>A0A7S0MGV2</accession>
<protein>
    <submittedName>
        <fullName evidence="3">Uncharacterized protein</fullName>
    </submittedName>
</protein>
<evidence type="ECO:0000256" key="1">
    <source>
        <dbReference type="SAM" id="MobiDB-lite"/>
    </source>
</evidence>
<proteinExistence type="predicted"/>
<feature type="region of interest" description="Disordered" evidence="1">
    <location>
        <begin position="117"/>
        <end position="138"/>
    </location>
</feature>
<feature type="chain" id="PRO_5031404143" evidence="2">
    <location>
        <begin position="21"/>
        <end position="156"/>
    </location>
</feature>
<organism evidence="3">
    <name type="scientific">Cryptomonas curvata</name>
    <dbReference type="NCBI Taxonomy" id="233186"/>
    <lineage>
        <taxon>Eukaryota</taxon>
        <taxon>Cryptophyceae</taxon>
        <taxon>Cryptomonadales</taxon>
        <taxon>Cryptomonadaceae</taxon>
        <taxon>Cryptomonas</taxon>
    </lineage>
</organism>
<feature type="compositionally biased region" description="Basic and acidic residues" evidence="1">
    <location>
        <begin position="118"/>
        <end position="130"/>
    </location>
</feature>
<sequence length="156" mass="17703">MRVAFLLCFVLALNVHVAFCFSPDFQVLKRFFGKPHADQILDPSGKSRDSFLCVLKNKILTKPSWMQDAFYFNETKVAAAAERLDTELASEEPPFSSGFVPLLRAVFPRKPIQVTTQEETKPMELVDNDARPPSSSTVTLSRYSRGFIPILRYLLQ</sequence>
<dbReference type="EMBL" id="HBEZ01034075">
    <property type="protein sequence ID" value="CAD8641139.1"/>
    <property type="molecule type" value="Transcribed_RNA"/>
</dbReference>
<evidence type="ECO:0000256" key="2">
    <source>
        <dbReference type="SAM" id="SignalP"/>
    </source>
</evidence>
<dbReference type="AlphaFoldDB" id="A0A7S0MGV2"/>
<feature type="signal peptide" evidence="2">
    <location>
        <begin position="1"/>
        <end position="20"/>
    </location>
</feature>
<evidence type="ECO:0000313" key="3">
    <source>
        <dbReference type="EMBL" id="CAD8641139.1"/>
    </source>
</evidence>
<reference evidence="3" key="1">
    <citation type="submission" date="2021-01" db="EMBL/GenBank/DDBJ databases">
        <authorList>
            <person name="Corre E."/>
            <person name="Pelletier E."/>
            <person name="Niang G."/>
            <person name="Scheremetjew M."/>
            <person name="Finn R."/>
            <person name="Kale V."/>
            <person name="Holt S."/>
            <person name="Cochrane G."/>
            <person name="Meng A."/>
            <person name="Brown T."/>
            <person name="Cohen L."/>
        </authorList>
    </citation>
    <scope>NUCLEOTIDE SEQUENCE</scope>
    <source>
        <strain evidence="3">CCAP979/52</strain>
    </source>
</reference>
<keyword evidence="2" id="KW-0732">Signal</keyword>
<gene>
    <name evidence="3" type="ORF">CCUR1050_LOCUS18823</name>
</gene>
<name>A0A7S0MGV2_9CRYP</name>